<protein>
    <submittedName>
        <fullName evidence="3">Ovule protein</fullName>
    </submittedName>
</protein>
<reference evidence="3" key="1">
    <citation type="submission" date="2016-11" db="UniProtKB">
        <authorList>
            <consortium name="WormBaseParasite"/>
        </authorList>
    </citation>
    <scope>IDENTIFICATION</scope>
</reference>
<feature type="region of interest" description="Disordered" evidence="1">
    <location>
        <begin position="1"/>
        <end position="24"/>
    </location>
</feature>
<sequence length="99" mass="10874">MSFFSNSTSRLILPRHRQQNPSPVIVAHPSGVVASSSTQHFASRSLAESGKRFASTEGRFTIIDERNKGPDSDEASSDESDDEPIMMGESCYPLIKRDS</sequence>
<feature type="compositionally biased region" description="Polar residues" evidence="1">
    <location>
        <begin position="1"/>
        <end position="10"/>
    </location>
</feature>
<proteinExistence type="predicted"/>
<dbReference type="AlphaFoldDB" id="A0A1I8AUZ3"/>
<feature type="compositionally biased region" description="Acidic residues" evidence="1">
    <location>
        <begin position="72"/>
        <end position="84"/>
    </location>
</feature>
<evidence type="ECO:0000256" key="1">
    <source>
        <dbReference type="SAM" id="MobiDB-lite"/>
    </source>
</evidence>
<evidence type="ECO:0000313" key="3">
    <source>
        <dbReference type="WBParaSite" id="L893_g9485.t1"/>
    </source>
</evidence>
<keyword evidence="2" id="KW-1185">Reference proteome</keyword>
<evidence type="ECO:0000313" key="2">
    <source>
        <dbReference type="Proteomes" id="UP000095287"/>
    </source>
</evidence>
<name>A0A1I8AUZ3_9BILA</name>
<accession>A0A1I8AUZ3</accession>
<dbReference type="WBParaSite" id="L893_g9485.t1">
    <property type="protein sequence ID" value="L893_g9485.t1"/>
    <property type="gene ID" value="L893_g9485"/>
</dbReference>
<organism evidence="2 3">
    <name type="scientific">Steinernema glaseri</name>
    <dbReference type="NCBI Taxonomy" id="37863"/>
    <lineage>
        <taxon>Eukaryota</taxon>
        <taxon>Metazoa</taxon>
        <taxon>Ecdysozoa</taxon>
        <taxon>Nematoda</taxon>
        <taxon>Chromadorea</taxon>
        <taxon>Rhabditida</taxon>
        <taxon>Tylenchina</taxon>
        <taxon>Panagrolaimomorpha</taxon>
        <taxon>Strongyloidoidea</taxon>
        <taxon>Steinernematidae</taxon>
        <taxon>Steinernema</taxon>
    </lineage>
</organism>
<dbReference type="Proteomes" id="UP000095287">
    <property type="component" value="Unplaced"/>
</dbReference>
<feature type="compositionally biased region" description="Basic and acidic residues" evidence="1">
    <location>
        <begin position="62"/>
        <end position="71"/>
    </location>
</feature>
<feature type="region of interest" description="Disordered" evidence="1">
    <location>
        <begin position="57"/>
        <end position="99"/>
    </location>
</feature>